<dbReference type="Pfam" id="PF17479">
    <property type="entry name" value="DUF3048_C"/>
    <property type="match status" value="1"/>
</dbReference>
<sequence length="166" mass="17714">MPHNLYSRTLALFGKAPAGAQPPVRQFTFRSAGAPLQGAPSTGVIVALDAIDVRWDWDAAKGQYRRTMEGRPHNDAANGQVTTDNVIVLAMDYLPGISDSPDAQTIGSGEAFVLTGGNYVHATWSRNDRLEPFTLTADDGTIVALTPGRTFIELPRVGHTLALPGS</sequence>
<reference evidence="2" key="1">
    <citation type="submission" date="2020-05" db="EMBL/GenBank/DDBJ databases">
        <authorList>
            <person name="Chiriac C."/>
            <person name="Salcher M."/>
            <person name="Ghai R."/>
            <person name="Kavagutti S V."/>
        </authorList>
    </citation>
    <scope>NUCLEOTIDE SEQUENCE</scope>
</reference>
<proteinExistence type="predicted"/>
<accession>A0A6J7FUD3</accession>
<dbReference type="InterPro" id="IPR023158">
    <property type="entry name" value="YerB-like_sf"/>
</dbReference>
<dbReference type="EMBL" id="CAFBLP010000151">
    <property type="protein sequence ID" value="CAB4897015.1"/>
    <property type="molecule type" value="Genomic_DNA"/>
</dbReference>
<feature type="domain" description="DUF3048" evidence="1">
    <location>
        <begin position="52"/>
        <end position="152"/>
    </location>
</feature>
<protein>
    <submittedName>
        <fullName evidence="2">Unannotated protein</fullName>
    </submittedName>
</protein>
<gene>
    <name evidence="2" type="ORF">UFOPK3376_03207</name>
</gene>
<organism evidence="2">
    <name type="scientific">freshwater metagenome</name>
    <dbReference type="NCBI Taxonomy" id="449393"/>
    <lineage>
        <taxon>unclassified sequences</taxon>
        <taxon>metagenomes</taxon>
        <taxon>ecological metagenomes</taxon>
    </lineage>
</organism>
<dbReference type="InterPro" id="IPR035328">
    <property type="entry name" value="DUF3048_C"/>
</dbReference>
<dbReference type="SUPFAM" id="SSF159774">
    <property type="entry name" value="YerB-like"/>
    <property type="match status" value="1"/>
</dbReference>
<dbReference type="AlphaFoldDB" id="A0A6J7FUD3"/>
<name>A0A6J7FUD3_9ZZZZ</name>
<evidence type="ECO:0000313" key="2">
    <source>
        <dbReference type="EMBL" id="CAB4897015.1"/>
    </source>
</evidence>
<evidence type="ECO:0000259" key="1">
    <source>
        <dbReference type="Pfam" id="PF17479"/>
    </source>
</evidence>
<dbReference type="Gene3D" id="3.50.90.10">
    <property type="entry name" value="YerB-like"/>
    <property type="match status" value="1"/>
</dbReference>